<dbReference type="Proteomes" id="UP000078512">
    <property type="component" value="Unassembled WGS sequence"/>
</dbReference>
<name>A0A197KFA7_9FUNG</name>
<evidence type="ECO:0000313" key="2">
    <source>
        <dbReference type="Proteomes" id="UP000078512"/>
    </source>
</evidence>
<sequence length="108" mass="11661">MFQANHHSQTITTGICRIGGSPRLMMKQKNTRSVTLFTVTLAVLLLAFVSTATAECYPNSGTGYKACLKEGFPSSYCDSMFLNSTCYRVCLGKAGNPGSSGCHNKYIC</sequence>
<dbReference type="EMBL" id="KV442013">
    <property type="protein sequence ID" value="OAQ35843.1"/>
    <property type="molecule type" value="Genomic_DNA"/>
</dbReference>
<dbReference type="AlphaFoldDB" id="A0A197KFA7"/>
<dbReference type="OrthoDB" id="2424695at2759"/>
<organism evidence="1 2">
    <name type="scientific">Linnemannia elongata AG-77</name>
    <dbReference type="NCBI Taxonomy" id="1314771"/>
    <lineage>
        <taxon>Eukaryota</taxon>
        <taxon>Fungi</taxon>
        <taxon>Fungi incertae sedis</taxon>
        <taxon>Mucoromycota</taxon>
        <taxon>Mortierellomycotina</taxon>
        <taxon>Mortierellomycetes</taxon>
        <taxon>Mortierellales</taxon>
        <taxon>Mortierellaceae</taxon>
        <taxon>Linnemannia</taxon>
    </lineage>
</organism>
<gene>
    <name evidence="1" type="ORF">K457DRAFT_13079</name>
</gene>
<evidence type="ECO:0000313" key="1">
    <source>
        <dbReference type="EMBL" id="OAQ35843.1"/>
    </source>
</evidence>
<reference evidence="1 2" key="1">
    <citation type="submission" date="2016-05" db="EMBL/GenBank/DDBJ databases">
        <title>Genome sequencing reveals origins of a unique bacterial endosymbiosis in the earliest lineages of terrestrial Fungi.</title>
        <authorList>
            <consortium name="DOE Joint Genome Institute"/>
            <person name="Uehling J."/>
            <person name="Gryganskyi A."/>
            <person name="Hameed K."/>
            <person name="Tschaplinski T."/>
            <person name="Misztal P."/>
            <person name="Wu S."/>
            <person name="Desiro A."/>
            <person name="Vande Pol N."/>
            <person name="Du Z.-Y."/>
            <person name="Zienkiewicz A."/>
            <person name="Zienkiewicz K."/>
            <person name="Morin E."/>
            <person name="Tisserant E."/>
            <person name="Splivallo R."/>
            <person name="Hainaut M."/>
            <person name="Henrissat B."/>
            <person name="Ohm R."/>
            <person name="Kuo A."/>
            <person name="Yan J."/>
            <person name="Lipzen A."/>
            <person name="Nolan M."/>
            <person name="Labutti K."/>
            <person name="Barry K."/>
            <person name="Goldstein A."/>
            <person name="Labbe J."/>
            <person name="Schadt C."/>
            <person name="Tuskan G."/>
            <person name="Grigoriev I."/>
            <person name="Martin F."/>
            <person name="Vilgalys R."/>
            <person name="Bonito G."/>
        </authorList>
    </citation>
    <scope>NUCLEOTIDE SEQUENCE [LARGE SCALE GENOMIC DNA]</scope>
    <source>
        <strain evidence="1 2">AG-77</strain>
    </source>
</reference>
<protein>
    <submittedName>
        <fullName evidence="1">Uncharacterized protein</fullName>
    </submittedName>
</protein>
<proteinExistence type="predicted"/>
<accession>A0A197KFA7</accession>
<keyword evidence="2" id="KW-1185">Reference proteome</keyword>